<dbReference type="InterPro" id="IPR045079">
    <property type="entry name" value="Oxoprolinase-like"/>
</dbReference>
<accession>A0A383B5C3</accession>
<feature type="domain" description="Hydantoinase/oxoprolinase N-terminal" evidence="1">
    <location>
        <begin position="3"/>
        <end position="170"/>
    </location>
</feature>
<sequence length="235" mass="25406">MQIGVDVGGTNTDGVIMSEGKVLVSDKKVTTSNVADGVFNVIKSVLDKGKISADKITSVMVGTTHFTNALVERKKLQKIAAIRLCLPASDSLVQMIGWPEDLVSTLNPQKFFAKGGYEVDGREISPLDPDEINKITDEIGKQDIESIAINSVYSPLKSEMEERAAELILKKLPNVKISLSHAIGKVGLIERENATIINAALSKLAEDIIEAFETALINLNIKAPLYISQNDGTLM</sequence>
<dbReference type="AlphaFoldDB" id="A0A383B5C3"/>
<dbReference type="InterPro" id="IPR043129">
    <property type="entry name" value="ATPase_NBD"/>
</dbReference>
<gene>
    <name evidence="2" type="ORF">METZ01_LOCUS467813</name>
</gene>
<organism evidence="2">
    <name type="scientific">marine metagenome</name>
    <dbReference type="NCBI Taxonomy" id="408172"/>
    <lineage>
        <taxon>unclassified sequences</taxon>
        <taxon>metagenomes</taxon>
        <taxon>ecological metagenomes</taxon>
    </lineage>
</organism>
<dbReference type="PANTHER" id="PTHR11365">
    <property type="entry name" value="5-OXOPROLINASE RELATED"/>
    <property type="match status" value="1"/>
</dbReference>
<evidence type="ECO:0000313" key="2">
    <source>
        <dbReference type="EMBL" id="SVE14959.1"/>
    </source>
</evidence>
<dbReference type="PANTHER" id="PTHR11365:SF10">
    <property type="entry name" value="HYDANTOINASE_OXOPROLINASE"/>
    <property type="match status" value="1"/>
</dbReference>
<dbReference type="Pfam" id="PF05378">
    <property type="entry name" value="Hydant_A_N"/>
    <property type="match status" value="1"/>
</dbReference>
<reference evidence="2" key="1">
    <citation type="submission" date="2018-05" db="EMBL/GenBank/DDBJ databases">
        <authorList>
            <person name="Lanie J.A."/>
            <person name="Ng W.-L."/>
            <person name="Kazmierczak K.M."/>
            <person name="Andrzejewski T.M."/>
            <person name="Davidsen T.M."/>
            <person name="Wayne K.J."/>
            <person name="Tettelin H."/>
            <person name="Glass J.I."/>
            <person name="Rusch D."/>
            <person name="Podicherti R."/>
            <person name="Tsui H.-C.T."/>
            <person name="Winkler M.E."/>
        </authorList>
    </citation>
    <scope>NUCLEOTIDE SEQUENCE</scope>
</reference>
<dbReference type="Gene3D" id="3.30.420.40">
    <property type="match status" value="1"/>
</dbReference>
<evidence type="ECO:0000259" key="1">
    <source>
        <dbReference type="Pfam" id="PF05378"/>
    </source>
</evidence>
<feature type="non-terminal residue" evidence="2">
    <location>
        <position position="235"/>
    </location>
</feature>
<dbReference type="EMBL" id="UINC01197457">
    <property type="protein sequence ID" value="SVE14959.1"/>
    <property type="molecule type" value="Genomic_DNA"/>
</dbReference>
<dbReference type="InterPro" id="IPR008040">
    <property type="entry name" value="Hydant_A_N"/>
</dbReference>
<name>A0A383B5C3_9ZZZZ</name>
<proteinExistence type="predicted"/>
<dbReference type="SUPFAM" id="SSF53067">
    <property type="entry name" value="Actin-like ATPase domain"/>
    <property type="match status" value="1"/>
</dbReference>
<protein>
    <recommendedName>
        <fullName evidence="1">Hydantoinase/oxoprolinase N-terminal domain-containing protein</fullName>
    </recommendedName>
</protein>
<dbReference type="GO" id="GO:0016787">
    <property type="term" value="F:hydrolase activity"/>
    <property type="evidence" value="ECO:0007669"/>
    <property type="project" value="InterPro"/>
</dbReference>